<dbReference type="InterPro" id="IPR022603">
    <property type="entry name" value="DUF3152"/>
</dbReference>
<dbReference type="STRING" id="307121.GA0070620_3103"/>
<evidence type="ECO:0000259" key="2">
    <source>
        <dbReference type="Pfam" id="PF11350"/>
    </source>
</evidence>
<protein>
    <recommendedName>
        <fullName evidence="2">DUF3152 domain-containing protein</fullName>
    </recommendedName>
</protein>
<evidence type="ECO:0000313" key="4">
    <source>
        <dbReference type="Proteomes" id="UP000199393"/>
    </source>
</evidence>
<name>A0A1C3N4S3_9ACTN</name>
<organism evidence="3 4">
    <name type="scientific">Micromonospora krabiensis</name>
    <dbReference type="NCBI Taxonomy" id="307121"/>
    <lineage>
        <taxon>Bacteria</taxon>
        <taxon>Bacillati</taxon>
        <taxon>Actinomycetota</taxon>
        <taxon>Actinomycetes</taxon>
        <taxon>Micromonosporales</taxon>
        <taxon>Micromonosporaceae</taxon>
        <taxon>Micromonospora</taxon>
    </lineage>
</organism>
<accession>A0A1C3N4S3</accession>
<keyword evidence="4" id="KW-1185">Reference proteome</keyword>
<sequence length="174" mass="18786">MGVVVASLWTLAGFAWNGALSAAPQQPVRYAPPAVEIDTGVDLDLAEVAVEVDWMVNDPRGWRVDLDQFTLRIVEPGIGGTTSMDSKGHIGMAYDAEDLALITEEAWTVLGPRFAAVGGTLQDQRTWIVLHELGHLLGHPHVDCPAAGQMAPVMRGANFELGDCTYNVWPHPMS</sequence>
<gene>
    <name evidence="3" type="ORF">GA0070620_3103</name>
</gene>
<dbReference type="EMBL" id="LT598496">
    <property type="protein sequence ID" value="SBV27579.1"/>
    <property type="molecule type" value="Genomic_DNA"/>
</dbReference>
<feature type="chain" id="PRO_5039123772" description="DUF3152 domain-containing protein" evidence="1">
    <location>
        <begin position="23"/>
        <end position="174"/>
    </location>
</feature>
<feature type="signal peptide" evidence="1">
    <location>
        <begin position="1"/>
        <end position="22"/>
    </location>
</feature>
<evidence type="ECO:0000256" key="1">
    <source>
        <dbReference type="SAM" id="SignalP"/>
    </source>
</evidence>
<dbReference type="AlphaFoldDB" id="A0A1C3N4S3"/>
<keyword evidence="1" id="KW-0732">Signal</keyword>
<proteinExistence type="predicted"/>
<dbReference type="Proteomes" id="UP000199393">
    <property type="component" value="Chromosome I"/>
</dbReference>
<reference evidence="4" key="1">
    <citation type="submission" date="2016-06" db="EMBL/GenBank/DDBJ databases">
        <authorList>
            <person name="Varghese N."/>
        </authorList>
    </citation>
    <scope>NUCLEOTIDE SEQUENCE [LARGE SCALE GENOMIC DNA]</scope>
    <source>
        <strain evidence="4">DSM 45344</strain>
    </source>
</reference>
<evidence type="ECO:0000313" key="3">
    <source>
        <dbReference type="EMBL" id="SBV27579.1"/>
    </source>
</evidence>
<feature type="domain" description="DUF3152" evidence="2">
    <location>
        <begin position="34"/>
        <end position="160"/>
    </location>
</feature>
<dbReference type="Pfam" id="PF11350">
    <property type="entry name" value="DUF3152"/>
    <property type="match status" value="1"/>
</dbReference>
<dbReference type="SUPFAM" id="SSF55486">
    <property type="entry name" value="Metalloproteases ('zincins'), catalytic domain"/>
    <property type="match status" value="1"/>
</dbReference>